<protein>
    <submittedName>
        <fullName evidence="1">Uncharacterized protein</fullName>
    </submittedName>
</protein>
<gene>
    <name evidence="1" type="ORF">AXF15_11480</name>
</gene>
<reference evidence="2" key="1">
    <citation type="submission" date="2016-02" db="EMBL/GenBank/DDBJ databases">
        <authorList>
            <person name="Holder M.E."/>
            <person name="Ajami N.J."/>
            <person name="Petrosino J.F."/>
        </authorList>
    </citation>
    <scope>NUCLEOTIDE SEQUENCE [LARGE SCALE GENOMIC DNA]</scope>
    <source>
        <strain evidence="2">DSM 12838</strain>
    </source>
</reference>
<dbReference type="OrthoDB" id="5458931at2"/>
<keyword evidence="2" id="KW-1185">Reference proteome</keyword>
<accession>A0A0X8JRP7</accession>
<dbReference type="KEGG" id="doa:AXF15_11480"/>
<name>A0A0X8JRP7_9BACT</name>
<dbReference type="EMBL" id="CP014230">
    <property type="protein sequence ID" value="AMD93660.1"/>
    <property type="molecule type" value="Genomic_DNA"/>
</dbReference>
<organism evidence="1 2">
    <name type="scientific">Desulfomicrobium orale DSM 12838</name>
    <dbReference type="NCBI Taxonomy" id="888061"/>
    <lineage>
        <taxon>Bacteria</taxon>
        <taxon>Pseudomonadati</taxon>
        <taxon>Thermodesulfobacteriota</taxon>
        <taxon>Desulfovibrionia</taxon>
        <taxon>Desulfovibrionales</taxon>
        <taxon>Desulfomicrobiaceae</taxon>
        <taxon>Desulfomicrobium</taxon>
    </lineage>
</organism>
<evidence type="ECO:0000313" key="1">
    <source>
        <dbReference type="EMBL" id="AMD93660.1"/>
    </source>
</evidence>
<dbReference type="AlphaFoldDB" id="A0A0X8JRP7"/>
<dbReference type="Proteomes" id="UP000063964">
    <property type="component" value="Chromosome"/>
</dbReference>
<evidence type="ECO:0000313" key="2">
    <source>
        <dbReference type="Proteomes" id="UP000063964"/>
    </source>
</evidence>
<proteinExistence type="predicted"/>
<dbReference type="STRING" id="888061.AXF15_11480"/>
<sequence length="153" mass="17185">MKIEWNIVKKRGNYRPVLHYTAVLNEFERGLCLHAVRVMSTIPKPPEASWTFCWPGQNERGQWTPSVWYSLMTPSHKDGKLSDSLKLPWREDNTYPEVEASFAALRTAFEEALASALESAPLNNSGSLETSGTMRQVMAPAFMAQRILGAAGR</sequence>
<dbReference type="RefSeq" id="WP_066607630.1">
    <property type="nucleotide sequence ID" value="NZ_CP014230.1"/>
</dbReference>